<dbReference type="PANTHER" id="PTHR37343">
    <property type="entry name" value="PROLINE-RICH PROTEIN 32"/>
    <property type="match status" value="1"/>
</dbReference>
<protein>
    <submittedName>
        <fullName evidence="3">Proline-rich protein 32</fullName>
    </submittedName>
</protein>
<proteinExistence type="predicted"/>
<evidence type="ECO:0000256" key="1">
    <source>
        <dbReference type="SAM" id="MobiDB-lite"/>
    </source>
</evidence>
<accession>A0ABM3WRM6</accession>
<dbReference type="InterPro" id="IPR027891">
    <property type="entry name" value="DUF4645"/>
</dbReference>
<sequence length="298" mass="32190">MACNENVFGGHTASSTVSADENGNQEPHSDVTLQCPESMLSSIPKIDVEPRGLPHVLRPSVNMLTNAAREQLKHHSERTGSSIPVNSFRALQQPYGSSTAVAKATAEVNSSGGLAGLRQRGQESINMSQVFSGSSLALVTGRARLNNGGTERGANSERLYLPSLQGQGSFPPRGPQVKGHPHIPKLMSGIMMEVPLGKKRIPYKERLAHVSFPLGSPKPPRDNWSRPVPLASNTQDLPSHPTAHSYTPPLPLPSFTLFLPTPIAFAPPPIVSPPHHSDCANYNFWEIQTSESLNRDNK</sequence>
<keyword evidence="2" id="KW-1185">Reference proteome</keyword>
<dbReference type="PANTHER" id="PTHR37343:SF1">
    <property type="entry name" value="PROLINE-RICH PROTEIN 32"/>
    <property type="match status" value="1"/>
</dbReference>
<evidence type="ECO:0000313" key="2">
    <source>
        <dbReference type="Proteomes" id="UP001652624"/>
    </source>
</evidence>
<organism evidence="2 3">
    <name type="scientific">Erinaceus europaeus</name>
    <name type="common">Western European hedgehog</name>
    <dbReference type="NCBI Taxonomy" id="9365"/>
    <lineage>
        <taxon>Eukaryota</taxon>
        <taxon>Metazoa</taxon>
        <taxon>Chordata</taxon>
        <taxon>Craniata</taxon>
        <taxon>Vertebrata</taxon>
        <taxon>Euteleostomi</taxon>
        <taxon>Mammalia</taxon>
        <taxon>Eutheria</taxon>
        <taxon>Laurasiatheria</taxon>
        <taxon>Eulipotyphla</taxon>
        <taxon>Erinaceidae</taxon>
        <taxon>Erinaceinae</taxon>
        <taxon>Erinaceus</taxon>
    </lineage>
</organism>
<evidence type="ECO:0000313" key="3">
    <source>
        <dbReference type="RefSeq" id="XP_060039220.1"/>
    </source>
</evidence>
<gene>
    <name evidence="3" type="primary">PRR32</name>
</gene>
<name>A0ABM3WRM6_ERIEU</name>
<feature type="region of interest" description="Disordered" evidence="1">
    <location>
        <begin position="1"/>
        <end position="31"/>
    </location>
</feature>
<feature type="compositionally biased region" description="Polar residues" evidence="1">
    <location>
        <begin position="231"/>
        <end position="245"/>
    </location>
</feature>
<feature type="region of interest" description="Disordered" evidence="1">
    <location>
        <begin position="212"/>
        <end position="245"/>
    </location>
</feature>
<reference evidence="3" key="1">
    <citation type="submission" date="2025-08" db="UniProtKB">
        <authorList>
            <consortium name="RefSeq"/>
        </authorList>
    </citation>
    <scope>IDENTIFICATION</scope>
</reference>
<dbReference type="Proteomes" id="UP001652624">
    <property type="component" value="Chromosome X"/>
</dbReference>
<dbReference type="Pfam" id="PF15488">
    <property type="entry name" value="DUF4645"/>
    <property type="match status" value="1"/>
</dbReference>
<dbReference type="GeneID" id="103126098"/>
<dbReference type="RefSeq" id="XP_060039220.1">
    <property type="nucleotide sequence ID" value="XM_060183237.1"/>
</dbReference>
<feature type="compositionally biased region" description="Polar residues" evidence="1">
    <location>
        <begin position="12"/>
        <end position="26"/>
    </location>
</feature>